<keyword evidence="1" id="KW-0472">Membrane</keyword>
<reference evidence="3 4" key="1">
    <citation type="submission" date="2022-08" db="EMBL/GenBank/DDBJ databases">
        <title>Lysinibacillus sequencing.</title>
        <authorList>
            <person name="Dunlap C."/>
        </authorList>
    </citation>
    <scope>NUCLEOTIDE SEQUENCE [LARGE SCALE GENOMIC DNA]</scope>
    <source>
        <strain evidence="3 4">PB211</strain>
    </source>
</reference>
<dbReference type="RefSeq" id="WP_012293735.1">
    <property type="nucleotide sequence ID" value="NZ_JANTOO010000009.1"/>
</dbReference>
<organism evidence="3 4">
    <name type="scientific">Lysinibacillus pinottii</name>
    <dbReference type="NCBI Taxonomy" id="2973932"/>
    <lineage>
        <taxon>Bacteria</taxon>
        <taxon>Bacillati</taxon>
        <taxon>Bacillota</taxon>
        <taxon>Bacilli</taxon>
        <taxon>Bacillales</taxon>
        <taxon>Bacillaceae</taxon>
        <taxon>Lysinibacillus</taxon>
    </lineage>
</organism>
<keyword evidence="1" id="KW-0812">Transmembrane</keyword>
<feature type="transmembrane region" description="Helical" evidence="1">
    <location>
        <begin position="39"/>
        <end position="64"/>
    </location>
</feature>
<gene>
    <name evidence="3" type="ORF">NXZ79_07430</name>
</gene>
<evidence type="ECO:0000313" key="3">
    <source>
        <dbReference type="EMBL" id="MCS1395871.1"/>
    </source>
</evidence>
<dbReference type="Proteomes" id="UP001525021">
    <property type="component" value="Unassembled WGS sequence"/>
</dbReference>
<evidence type="ECO:0000313" key="4">
    <source>
        <dbReference type="Proteomes" id="UP001525021"/>
    </source>
</evidence>
<evidence type="ECO:0000259" key="2">
    <source>
        <dbReference type="Pfam" id="PF13127"/>
    </source>
</evidence>
<dbReference type="EMBL" id="JANTOO010000009">
    <property type="protein sequence ID" value="MCS1395871.1"/>
    <property type="molecule type" value="Genomic_DNA"/>
</dbReference>
<proteinExistence type="predicted"/>
<dbReference type="Pfam" id="PF13127">
    <property type="entry name" value="DUF3955"/>
    <property type="match status" value="1"/>
</dbReference>
<protein>
    <submittedName>
        <fullName evidence="3">DUF3955 domain-containing protein</fullName>
    </submittedName>
</protein>
<feature type="domain" description="DUF3955" evidence="2">
    <location>
        <begin position="3"/>
        <end position="60"/>
    </location>
</feature>
<dbReference type="InterPro" id="IPR025016">
    <property type="entry name" value="DUF3955"/>
</dbReference>
<accession>A0ABT2DLV8</accession>
<keyword evidence="4" id="KW-1185">Reference proteome</keyword>
<keyword evidence="1" id="KW-1133">Transmembrane helix</keyword>
<sequence length="70" mass="7627">MKKYILASTPFILGLLSFLIFMIKGSSVASDGTLEEPFFLIPIGFLLLFIGVVCVVGLALISLIKKTQHI</sequence>
<name>A0ABT2DLV8_9BACI</name>
<comment type="caution">
    <text evidence="3">The sequence shown here is derived from an EMBL/GenBank/DDBJ whole genome shotgun (WGS) entry which is preliminary data.</text>
</comment>
<evidence type="ECO:0000256" key="1">
    <source>
        <dbReference type="SAM" id="Phobius"/>
    </source>
</evidence>